<comment type="caution">
    <text evidence="1">The sequence shown here is derived from an EMBL/GenBank/DDBJ whole genome shotgun (WGS) entry which is preliminary data.</text>
</comment>
<organism evidence="1 2">
    <name type="scientific">[Ruminococcus] torques ATCC 27756</name>
    <dbReference type="NCBI Taxonomy" id="411460"/>
    <lineage>
        <taxon>Bacteria</taxon>
        <taxon>Bacillati</taxon>
        <taxon>Bacillota</taxon>
        <taxon>Clostridia</taxon>
        <taxon>Lachnospirales</taxon>
        <taxon>Lachnospiraceae</taxon>
        <taxon>Mediterraneibacter</taxon>
    </lineage>
</organism>
<evidence type="ECO:0000313" key="2">
    <source>
        <dbReference type="Proteomes" id="UP000003577"/>
    </source>
</evidence>
<dbReference type="HOGENOM" id="CLU_2013606_0_0_9"/>
<dbReference type="PaxDb" id="411460-RUMTOR_01322"/>
<dbReference type="AlphaFoldDB" id="A5KM58"/>
<name>A5KM58_9FIRM</name>
<protein>
    <submittedName>
        <fullName evidence="1">Uncharacterized protein</fullName>
    </submittedName>
</protein>
<dbReference type="Proteomes" id="UP000003577">
    <property type="component" value="Unassembled WGS sequence"/>
</dbReference>
<reference evidence="1 2" key="2">
    <citation type="submission" date="2007-04" db="EMBL/GenBank/DDBJ databases">
        <title>Draft genome sequence of Ruminococcus torques (ATCC 27756).</title>
        <authorList>
            <person name="Sudarsanam P."/>
            <person name="Ley R."/>
            <person name="Guruge J."/>
            <person name="Turnbaugh P.J."/>
            <person name="Mahowald M."/>
            <person name="Liep D."/>
            <person name="Gordon J."/>
        </authorList>
    </citation>
    <scope>NUCLEOTIDE SEQUENCE [LARGE SCALE GENOMIC DNA]</scope>
    <source>
        <strain evidence="1 2">ATCC 27756</strain>
    </source>
</reference>
<gene>
    <name evidence="1" type="ORF">RUMTOR_01322</name>
</gene>
<dbReference type="EMBL" id="AAVP02000004">
    <property type="protein sequence ID" value="EDK24583.1"/>
    <property type="molecule type" value="Genomic_DNA"/>
</dbReference>
<reference evidence="1 2" key="1">
    <citation type="submission" date="2007-03" db="EMBL/GenBank/DDBJ databases">
        <authorList>
            <person name="Fulton L."/>
            <person name="Clifton S."/>
            <person name="Fulton B."/>
            <person name="Xu J."/>
            <person name="Minx P."/>
            <person name="Pepin K.H."/>
            <person name="Johnson M."/>
            <person name="Thiruvilangam P."/>
            <person name="Bhonagiri V."/>
            <person name="Nash W.E."/>
            <person name="Mardis E.R."/>
            <person name="Wilson R.K."/>
        </authorList>
    </citation>
    <scope>NUCLEOTIDE SEQUENCE [LARGE SCALE GENOMIC DNA]</scope>
    <source>
        <strain evidence="1 2">ATCC 27756</strain>
    </source>
</reference>
<proteinExistence type="predicted"/>
<evidence type="ECO:0000313" key="1">
    <source>
        <dbReference type="EMBL" id="EDK24583.1"/>
    </source>
</evidence>
<accession>A5KM58</accession>
<sequence length="123" mass="13895">MMIYLFTTTVKTFYIKQGGKQIMKGKYLKKWMSVFLSTALAISSISGCGNSDKEPTDSTDETGNLDFKPFLPAKCRNTQEINDISTLFYTPFHPVLHYSLYQGYSPPLNPEGYRETNISKGSL</sequence>